<protein>
    <recommendedName>
        <fullName evidence="1">Transposase IS4 N-terminal domain-containing protein</fullName>
    </recommendedName>
</protein>
<comment type="caution">
    <text evidence="2">The sequence shown here is derived from an EMBL/GenBank/DDBJ whole genome shotgun (WGS) entry which is preliminary data.</text>
</comment>
<dbReference type="PANTHER" id="PTHR37529">
    <property type="entry name" value="TRANSPOSASE INSG FOR INSERTION SEQUENCE ELEMENT IS4-RELATED"/>
    <property type="match status" value="1"/>
</dbReference>
<dbReference type="PANTHER" id="PTHR37529:SF1">
    <property type="entry name" value="TRANSPOSASE INSG FOR INSERTION SEQUENCE ELEMENT IS4-RELATED"/>
    <property type="match status" value="1"/>
</dbReference>
<keyword evidence="3" id="KW-1185">Reference proteome</keyword>
<evidence type="ECO:0000259" key="1">
    <source>
        <dbReference type="Pfam" id="PF13006"/>
    </source>
</evidence>
<organism evidence="2 3">
    <name type="scientific">Meripilus lineatus</name>
    <dbReference type="NCBI Taxonomy" id="2056292"/>
    <lineage>
        <taxon>Eukaryota</taxon>
        <taxon>Fungi</taxon>
        <taxon>Dikarya</taxon>
        <taxon>Basidiomycota</taxon>
        <taxon>Agaricomycotina</taxon>
        <taxon>Agaricomycetes</taxon>
        <taxon>Polyporales</taxon>
        <taxon>Meripilaceae</taxon>
        <taxon>Meripilus</taxon>
    </lineage>
</organism>
<reference evidence="2" key="1">
    <citation type="submission" date="2022-07" db="EMBL/GenBank/DDBJ databases">
        <title>Genome Sequence of Physisporinus lineatus.</title>
        <authorList>
            <person name="Buettner E."/>
        </authorList>
    </citation>
    <scope>NUCLEOTIDE SEQUENCE</scope>
    <source>
        <strain evidence="2">VT162</strain>
    </source>
</reference>
<feature type="domain" description="Transposase IS4 N-terminal" evidence="1">
    <location>
        <begin position="18"/>
        <end position="109"/>
    </location>
</feature>
<dbReference type="Pfam" id="PF13006">
    <property type="entry name" value="Nterm_IS4"/>
    <property type="match status" value="1"/>
</dbReference>
<sequence length="299" mass="33802">MLSSHLTYLSAAQQPTPDLSRLAEHLPHEWIEHAVEATGAASIRRRRLPAEQVVWLVIALAMYRHWSINEVLDSLDLALPNEAAPFVSKSAVAQARQRVGEAPLAWLFERTAWAWTMQDATRHTFKGLSLWAMDGTTLRTADSPVNREHFGAQRYASGKVASYPQVRAVTLTAIPTHLVADINFGVYDTNEMVRTVEGVYQEIWGALIAYNLIRREIASAAWEAKLDPTDISFVRAFHVIQHEMMWAAVTPAFGKIPAWLNRLHARLAFETVEKQRGRKCPRVVKALPQRYSVRHLKVP</sequence>
<evidence type="ECO:0000313" key="3">
    <source>
        <dbReference type="Proteomes" id="UP001212997"/>
    </source>
</evidence>
<dbReference type="EMBL" id="JANAWD010001691">
    <property type="protein sequence ID" value="KAJ3472883.1"/>
    <property type="molecule type" value="Genomic_DNA"/>
</dbReference>
<dbReference type="InterPro" id="IPR024473">
    <property type="entry name" value="Transposases_IS4_N"/>
</dbReference>
<proteinExistence type="predicted"/>
<dbReference type="AlphaFoldDB" id="A0AAD5UNR5"/>
<accession>A0AAD5UNR5</accession>
<evidence type="ECO:0000313" key="2">
    <source>
        <dbReference type="EMBL" id="KAJ3472883.1"/>
    </source>
</evidence>
<name>A0AAD5UNR5_9APHY</name>
<dbReference type="Proteomes" id="UP001212997">
    <property type="component" value="Unassembled WGS sequence"/>
</dbReference>
<gene>
    <name evidence="2" type="ORF">NLI96_g13213</name>
</gene>